<reference evidence="2 3" key="1">
    <citation type="submission" date="2019-02" db="EMBL/GenBank/DDBJ databases">
        <title>Deep-cultivation of Planctomycetes and their phenomic and genomic characterization uncovers novel biology.</title>
        <authorList>
            <person name="Wiegand S."/>
            <person name="Jogler M."/>
            <person name="Boedeker C."/>
            <person name="Pinto D."/>
            <person name="Vollmers J."/>
            <person name="Rivas-Marin E."/>
            <person name="Kohn T."/>
            <person name="Peeters S.H."/>
            <person name="Heuer A."/>
            <person name="Rast P."/>
            <person name="Oberbeckmann S."/>
            <person name="Bunk B."/>
            <person name="Jeske O."/>
            <person name="Meyerdierks A."/>
            <person name="Storesund J.E."/>
            <person name="Kallscheuer N."/>
            <person name="Luecker S."/>
            <person name="Lage O.M."/>
            <person name="Pohl T."/>
            <person name="Merkel B.J."/>
            <person name="Hornburger P."/>
            <person name="Mueller R.-W."/>
            <person name="Bruemmer F."/>
            <person name="Labrenz M."/>
            <person name="Spormann A.M."/>
            <person name="Op den Camp H."/>
            <person name="Overmann J."/>
            <person name="Amann R."/>
            <person name="Jetten M.S.M."/>
            <person name="Mascher T."/>
            <person name="Medema M.H."/>
            <person name="Devos D.P."/>
            <person name="Kaster A.-K."/>
            <person name="Ovreas L."/>
            <person name="Rohde M."/>
            <person name="Galperin M.Y."/>
            <person name="Jogler C."/>
        </authorList>
    </citation>
    <scope>NUCLEOTIDE SEQUENCE [LARGE SCALE GENOMIC DNA]</scope>
    <source>
        <strain evidence="2 3">Q31a</strain>
    </source>
</reference>
<feature type="region of interest" description="Disordered" evidence="1">
    <location>
        <begin position="1"/>
        <end position="21"/>
    </location>
</feature>
<evidence type="ECO:0000313" key="2">
    <source>
        <dbReference type="EMBL" id="QDV26704.1"/>
    </source>
</evidence>
<name>A0A518GDM0_9BACT</name>
<proteinExistence type="predicted"/>
<feature type="region of interest" description="Disordered" evidence="1">
    <location>
        <begin position="664"/>
        <end position="684"/>
    </location>
</feature>
<evidence type="ECO:0000256" key="1">
    <source>
        <dbReference type="SAM" id="MobiDB-lite"/>
    </source>
</evidence>
<accession>A0A518GDM0</accession>
<gene>
    <name evidence="2" type="ORF">Q31a_50820</name>
</gene>
<protein>
    <recommendedName>
        <fullName evidence="4">TIGR03790 family protein</fullName>
    </recommendedName>
</protein>
<dbReference type="Proteomes" id="UP000318017">
    <property type="component" value="Chromosome"/>
</dbReference>
<sequence>MSGHTMPYRTTPFCPSTDHSPENLLSSIPEAAIRPGPTPPTRRPTRTAGGLCIAAYLLLCLAPHTSQHAQAGLGASDVVVVINSTSLNSKTLANHYVQLRHIPPRNVISLDNVPSSEVISVDDFRDRILRPLLGEIDRRQLGQHIQCIAYSADFPTAIDISKDIEPLGELPIYFTKQGSLNGLTYLHSAVMAESPTYIDLLANSYGRRPVDAYFERPFDQETQQRWNTSQQMIRNSEHQAASDLLYQLFTERPNQFPLAYLAAAEAAQAGQPQVAIQRLQTAIAAGWYDADYLAQDARFDSLRDESEFQVLEYTLEPNPSGYQKATGFEARLPWAPNGTPTKDQRLGTRFLLSTVLGVTRGGGTTLDEAIDCLTRAASADATHPQGSFYFSSTADVRTKTRLPGFANAISSLQAMGFGAEEIVTSLPQRREHVLGAQIGTPNFDWPSCRSQLVPGAIAENLTSLGGVMRSPGGQTKLTELTKAGAAGSSGTVTEPYALQPKFPHPRLYVNYAEGASLAEAFYLNVLGPYQLLIVGDPLCQPFSNAPAPELDLHLRHIELGDSIPLEFPPDAPKYSDWSKLDGSRADRRTPLAPVTISMLFDGASLRAGRIQPSVKLRLNNLPAGFHELTVRLAADDPLSQRSDFPLPVWIGPTNSIQADWIDHPKSQSTNSVTSDQLNSTPATPHRISLQKQTATIHIKAPGATSLAILHNWKELNRTPGEEGTLEVSLEDIGRGPCLLRPQATLPDGSTIQGLPMELEITP</sequence>
<dbReference type="EMBL" id="CP036298">
    <property type="protein sequence ID" value="QDV26704.1"/>
    <property type="molecule type" value="Genomic_DNA"/>
</dbReference>
<dbReference type="KEGG" id="ahel:Q31a_50820"/>
<keyword evidence="3" id="KW-1185">Reference proteome</keyword>
<organism evidence="2 3">
    <name type="scientific">Aureliella helgolandensis</name>
    <dbReference type="NCBI Taxonomy" id="2527968"/>
    <lineage>
        <taxon>Bacteria</taxon>
        <taxon>Pseudomonadati</taxon>
        <taxon>Planctomycetota</taxon>
        <taxon>Planctomycetia</taxon>
        <taxon>Pirellulales</taxon>
        <taxon>Pirellulaceae</taxon>
        <taxon>Aureliella</taxon>
    </lineage>
</organism>
<evidence type="ECO:0008006" key="4">
    <source>
        <dbReference type="Google" id="ProtNLM"/>
    </source>
</evidence>
<dbReference type="RefSeq" id="WP_197355553.1">
    <property type="nucleotide sequence ID" value="NZ_CP036298.1"/>
</dbReference>
<feature type="compositionally biased region" description="Polar residues" evidence="1">
    <location>
        <begin position="666"/>
        <end position="682"/>
    </location>
</feature>
<dbReference type="AlphaFoldDB" id="A0A518GDM0"/>
<evidence type="ECO:0000313" key="3">
    <source>
        <dbReference type="Proteomes" id="UP000318017"/>
    </source>
</evidence>